<keyword evidence="4 7" id="KW-0812">Transmembrane</keyword>
<comment type="subcellular location">
    <subcellularLocation>
        <location evidence="1">Membrane</location>
        <topology evidence="1">Multi-pass membrane protein</topology>
    </subcellularLocation>
</comment>
<comment type="similarity">
    <text evidence="2">Belongs to the nucleobase:cation symporter-2 (NCS2) (TC 2.A.40) family. Azg-like subfamily.</text>
</comment>
<keyword evidence="6 7" id="KW-0472">Membrane</keyword>
<protein>
    <submittedName>
        <fullName evidence="8">NCS2 family permease</fullName>
    </submittedName>
</protein>
<reference evidence="9" key="1">
    <citation type="journal article" date="2019" name="Int. J. Syst. Evol. Microbiol.">
        <title>The Global Catalogue of Microorganisms (GCM) 10K type strain sequencing project: providing services to taxonomists for standard genome sequencing and annotation.</title>
        <authorList>
            <consortium name="The Broad Institute Genomics Platform"/>
            <consortium name="The Broad Institute Genome Sequencing Center for Infectious Disease"/>
            <person name="Wu L."/>
            <person name="Ma J."/>
        </authorList>
    </citation>
    <scope>NUCLEOTIDE SEQUENCE [LARGE SCALE GENOMIC DNA]</scope>
    <source>
        <strain evidence="9">TISTR 1571</strain>
    </source>
</reference>
<feature type="transmembrane region" description="Helical" evidence="7">
    <location>
        <begin position="161"/>
        <end position="181"/>
    </location>
</feature>
<feature type="transmembrane region" description="Helical" evidence="7">
    <location>
        <begin position="188"/>
        <end position="205"/>
    </location>
</feature>
<dbReference type="Proteomes" id="UP001597452">
    <property type="component" value="Unassembled WGS sequence"/>
</dbReference>
<evidence type="ECO:0000313" key="8">
    <source>
        <dbReference type="EMBL" id="MFD2638234.1"/>
    </source>
</evidence>
<evidence type="ECO:0000256" key="1">
    <source>
        <dbReference type="ARBA" id="ARBA00004141"/>
    </source>
</evidence>
<dbReference type="PANTHER" id="PTHR43337:SF2">
    <property type="entry name" value="XANTHINE_URACIL PERMEASE"/>
    <property type="match status" value="1"/>
</dbReference>
<gene>
    <name evidence="8" type="ORF">ACFSW4_05115</name>
</gene>
<keyword evidence="9" id="KW-1185">Reference proteome</keyword>
<dbReference type="InterPro" id="IPR045018">
    <property type="entry name" value="Azg-like"/>
</dbReference>
<keyword evidence="3" id="KW-0813">Transport</keyword>
<feature type="transmembrane region" description="Helical" evidence="7">
    <location>
        <begin position="402"/>
        <end position="420"/>
    </location>
</feature>
<feature type="transmembrane region" description="Helical" evidence="7">
    <location>
        <begin position="233"/>
        <end position="254"/>
    </location>
</feature>
<feature type="transmembrane region" description="Helical" evidence="7">
    <location>
        <begin position="131"/>
        <end position="149"/>
    </location>
</feature>
<feature type="transmembrane region" description="Helical" evidence="7">
    <location>
        <begin position="13"/>
        <end position="34"/>
    </location>
</feature>
<feature type="transmembrane region" description="Helical" evidence="7">
    <location>
        <begin position="364"/>
        <end position="390"/>
    </location>
</feature>
<evidence type="ECO:0000256" key="6">
    <source>
        <dbReference type="ARBA" id="ARBA00023136"/>
    </source>
</evidence>
<dbReference type="Pfam" id="PF00860">
    <property type="entry name" value="Xan_ur_permease"/>
    <property type="match status" value="1"/>
</dbReference>
<evidence type="ECO:0000256" key="4">
    <source>
        <dbReference type="ARBA" id="ARBA00022692"/>
    </source>
</evidence>
<dbReference type="RefSeq" id="WP_377327880.1">
    <property type="nucleotide sequence ID" value="NZ_JBHUMZ010000016.1"/>
</dbReference>
<dbReference type="EMBL" id="JBHUMZ010000016">
    <property type="protein sequence ID" value="MFD2638234.1"/>
    <property type="molecule type" value="Genomic_DNA"/>
</dbReference>
<name>A0ABW5Q8Q3_9BACI</name>
<feature type="transmembrane region" description="Helical" evidence="7">
    <location>
        <begin position="89"/>
        <end position="110"/>
    </location>
</feature>
<evidence type="ECO:0000313" key="9">
    <source>
        <dbReference type="Proteomes" id="UP001597452"/>
    </source>
</evidence>
<evidence type="ECO:0000256" key="7">
    <source>
        <dbReference type="SAM" id="Phobius"/>
    </source>
</evidence>
<dbReference type="InterPro" id="IPR006043">
    <property type="entry name" value="NCS2"/>
</dbReference>
<evidence type="ECO:0000256" key="2">
    <source>
        <dbReference type="ARBA" id="ARBA00005697"/>
    </source>
</evidence>
<accession>A0ABW5Q8Q3</accession>
<comment type="caution">
    <text evidence="8">The sequence shown here is derived from an EMBL/GenBank/DDBJ whole genome shotgun (WGS) entry which is preliminary data.</text>
</comment>
<dbReference type="PANTHER" id="PTHR43337">
    <property type="entry name" value="XANTHINE/URACIL PERMEASE C887.17-RELATED"/>
    <property type="match status" value="1"/>
</dbReference>
<organism evidence="8 9">
    <name type="scientific">Piscibacillus salipiscarius</name>
    <dbReference type="NCBI Taxonomy" id="299480"/>
    <lineage>
        <taxon>Bacteria</taxon>
        <taxon>Bacillati</taxon>
        <taxon>Bacillota</taxon>
        <taxon>Bacilli</taxon>
        <taxon>Bacillales</taxon>
        <taxon>Bacillaceae</taxon>
        <taxon>Piscibacillus</taxon>
    </lineage>
</organism>
<sequence>MKQLNNKQWPIEVIAGIIGYLTTVYIVAVNSSILAEAGIDREQAMIATILASFIGSVLVGMWAKVPIIIIPGMGVNVLFTFSIVQQYEFTYAEGLGIVVVSSLIFLITAITPLGESFKQAVPDSLKHGITIGLGLFLVLIGLENGGLIVSGDYSIITLGDFSSPTVIVSLLSLTVGIVLFVKNVPANFLITMIVGTWIASMFGILEKGKGEHLSVDGITDLFILPDFGHIGELAFWIAVLPLSIVLIFESMGLIHGQLNMLNRSEAFKSTNRSSAVSALLSGFFGTSPTIPAAETAAVIASKGRTGIASIVTGVLFLLTFFFIPYISMIPSSAISPILIIVGVLMMQNIKYIKIDDITEAFPTFLIMFMIPFTYSIADGMAFGFIAYPIIKLVTKQKDQLSPLLIVVSSLFLIEFIIKALL</sequence>
<feature type="transmembrane region" description="Helical" evidence="7">
    <location>
        <begin position="333"/>
        <end position="352"/>
    </location>
</feature>
<evidence type="ECO:0000256" key="3">
    <source>
        <dbReference type="ARBA" id="ARBA00022448"/>
    </source>
</evidence>
<keyword evidence="5 7" id="KW-1133">Transmembrane helix</keyword>
<proteinExistence type="inferred from homology"/>
<feature type="transmembrane region" description="Helical" evidence="7">
    <location>
        <begin position="307"/>
        <end position="327"/>
    </location>
</feature>
<evidence type="ECO:0000256" key="5">
    <source>
        <dbReference type="ARBA" id="ARBA00022989"/>
    </source>
</evidence>
<feature type="transmembrane region" description="Helical" evidence="7">
    <location>
        <begin position="46"/>
        <end position="69"/>
    </location>
</feature>